<accession>A0ACC1LFS5</accession>
<comment type="caution">
    <text evidence="1">The sequence shown here is derived from an EMBL/GenBank/DDBJ whole genome shotgun (WGS) entry which is preliminary data.</text>
</comment>
<keyword evidence="2" id="KW-1185">Reference proteome</keyword>
<dbReference type="EC" id="1.6.5.9" evidence="1"/>
<name>A0ACC1LFS5_9FUNG</name>
<protein>
    <submittedName>
        <fullName evidence="1">NADH:ubiquinone oxidoreductase</fullName>
        <ecNumber evidence="1">1.6.5.9</ecNumber>
    </submittedName>
</protein>
<reference evidence="1" key="1">
    <citation type="submission" date="2022-07" db="EMBL/GenBank/DDBJ databases">
        <title>Phylogenomic reconstructions and comparative analyses of Kickxellomycotina fungi.</title>
        <authorList>
            <person name="Reynolds N.K."/>
            <person name="Stajich J.E."/>
            <person name="Barry K."/>
            <person name="Grigoriev I.V."/>
            <person name="Crous P."/>
            <person name="Smith M.E."/>
        </authorList>
    </citation>
    <scope>NUCLEOTIDE SEQUENCE</scope>
    <source>
        <strain evidence="1">BCRC 34780</strain>
    </source>
</reference>
<dbReference type="EMBL" id="JANBUN010000073">
    <property type="protein sequence ID" value="KAJ2807263.1"/>
    <property type="molecule type" value="Genomic_DNA"/>
</dbReference>
<proteinExistence type="predicted"/>
<sequence>MAILAAARAVVLAACALALWERLTEGQIYHDECRRFYWAPRLMNKYLHENGILNTREDAIPRTRYYLEQNLPTPYRLVHADEADEYNHRQHYRLSIYLDEDNHVTKLKCASSSWVARRAGAHGVQRMSMLSGGGGGGQGKTRMPRLRRLGRVAAGGAVVGVAYLGWRVYHNRNPGEQLPYDPSKKTLVLLGTGWGSTTVLKNLDTANFNVVVVSPRNYFLFTPLLPSCTVGTIENRSIMEPVRQLMRHKSREVTFYEAECTGIDVEKKQLTLERRTNADILESIRSPPATAPEDVFKLNYDYLVVGVGGEVNSFNIPGVEEHACFLKEMPDARKIRRRLMDAIERASFGDVTDEERDRLLHMVVVGGGPTGIEYAGELHDFLTDDLSQWYPNLSQRVRITLVEALPSVLQAFDKKLIDYTQST</sequence>
<feature type="non-terminal residue" evidence="1">
    <location>
        <position position="423"/>
    </location>
</feature>
<organism evidence="1 2">
    <name type="scientific">Coemansia helicoidea</name>
    <dbReference type="NCBI Taxonomy" id="1286919"/>
    <lineage>
        <taxon>Eukaryota</taxon>
        <taxon>Fungi</taxon>
        <taxon>Fungi incertae sedis</taxon>
        <taxon>Zoopagomycota</taxon>
        <taxon>Kickxellomycotina</taxon>
        <taxon>Kickxellomycetes</taxon>
        <taxon>Kickxellales</taxon>
        <taxon>Kickxellaceae</taxon>
        <taxon>Coemansia</taxon>
    </lineage>
</organism>
<gene>
    <name evidence="1" type="primary">NDE1_1</name>
    <name evidence="1" type="ORF">H4R21_000548</name>
</gene>
<dbReference type="Proteomes" id="UP001140087">
    <property type="component" value="Unassembled WGS sequence"/>
</dbReference>
<evidence type="ECO:0000313" key="2">
    <source>
        <dbReference type="Proteomes" id="UP001140087"/>
    </source>
</evidence>
<keyword evidence="1" id="KW-0560">Oxidoreductase</keyword>
<evidence type="ECO:0000313" key="1">
    <source>
        <dbReference type="EMBL" id="KAJ2807263.1"/>
    </source>
</evidence>